<name>A0A2I0UUA5_LIMLA</name>
<dbReference type="PANTHER" id="PTHR24161">
    <property type="entry name" value="ANK_REP_REGION DOMAIN-CONTAINING PROTEIN-RELATED"/>
    <property type="match status" value="1"/>
</dbReference>
<keyword evidence="2 3" id="KW-0040">ANK repeat</keyword>
<feature type="repeat" description="ANK" evidence="3">
    <location>
        <begin position="79"/>
        <end position="111"/>
    </location>
</feature>
<evidence type="ECO:0000313" key="5">
    <source>
        <dbReference type="Proteomes" id="UP000233556"/>
    </source>
</evidence>
<organism evidence="4 5">
    <name type="scientific">Limosa lapponica baueri</name>
    <dbReference type="NCBI Taxonomy" id="1758121"/>
    <lineage>
        <taxon>Eukaryota</taxon>
        <taxon>Metazoa</taxon>
        <taxon>Chordata</taxon>
        <taxon>Craniata</taxon>
        <taxon>Vertebrata</taxon>
        <taxon>Euteleostomi</taxon>
        <taxon>Archelosauria</taxon>
        <taxon>Archosauria</taxon>
        <taxon>Dinosauria</taxon>
        <taxon>Saurischia</taxon>
        <taxon>Theropoda</taxon>
        <taxon>Coelurosauria</taxon>
        <taxon>Aves</taxon>
        <taxon>Neognathae</taxon>
        <taxon>Neoaves</taxon>
        <taxon>Charadriiformes</taxon>
        <taxon>Scolopacidae</taxon>
        <taxon>Limosa</taxon>
    </lineage>
</organism>
<reference evidence="5" key="1">
    <citation type="submission" date="2017-11" db="EMBL/GenBank/DDBJ databases">
        <authorList>
            <person name="Lima N.C."/>
            <person name="Parody-Merino A.M."/>
            <person name="Battley P.F."/>
            <person name="Fidler A.E."/>
            <person name="Prosdocimi F."/>
        </authorList>
    </citation>
    <scope>NUCLEOTIDE SEQUENCE [LARGE SCALE GENOMIC DNA]</scope>
</reference>
<keyword evidence="1" id="KW-0677">Repeat</keyword>
<accession>A0A2I0UUA5</accession>
<evidence type="ECO:0000313" key="4">
    <source>
        <dbReference type="EMBL" id="PKU49633.1"/>
    </source>
</evidence>
<feature type="repeat" description="ANK" evidence="3">
    <location>
        <begin position="146"/>
        <end position="178"/>
    </location>
</feature>
<dbReference type="AlphaFoldDB" id="A0A2I0UUA5"/>
<gene>
    <name evidence="4" type="ORF">llap_17</name>
</gene>
<evidence type="ECO:0000256" key="2">
    <source>
        <dbReference type="ARBA" id="ARBA00023043"/>
    </source>
</evidence>
<dbReference type="EMBL" id="KZ505635">
    <property type="protein sequence ID" value="PKU49633.1"/>
    <property type="molecule type" value="Genomic_DNA"/>
</dbReference>
<dbReference type="PANTHER" id="PTHR24161:SF18">
    <property type="entry name" value="PALMITOYLTRANSFERASE ZDHHC17"/>
    <property type="match status" value="1"/>
</dbReference>
<protein>
    <submittedName>
        <fullName evidence="4">Palmitoyltransferase zdhhc17</fullName>
    </submittedName>
</protein>
<dbReference type="InterPro" id="IPR036770">
    <property type="entry name" value="Ankyrin_rpt-contain_sf"/>
</dbReference>
<keyword evidence="5" id="KW-1185">Reference proteome</keyword>
<dbReference type="SMART" id="SM00248">
    <property type="entry name" value="ANK"/>
    <property type="match status" value="3"/>
</dbReference>
<keyword evidence="4" id="KW-0808">Transferase</keyword>
<feature type="repeat" description="ANK" evidence="3">
    <location>
        <begin position="113"/>
        <end position="145"/>
    </location>
</feature>
<proteinExistence type="predicted"/>
<dbReference type="SUPFAM" id="SSF48403">
    <property type="entry name" value="Ankyrin repeat"/>
    <property type="match status" value="1"/>
</dbReference>
<evidence type="ECO:0000256" key="1">
    <source>
        <dbReference type="ARBA" id="ARBA00022737"/>
    </source>
</evidence>
<dbReference type="Gene3D" id="1.25.40.20">
    <property type="entry name" value="Ankyrin repeat-containing domain"/>
    <property type="match status" value="1"/>
</dbReference>
<sequence>MAAPLEEYEKEAGCVPILHPEEIKPQSHYNHGYSESLGRKSHIDDYSTWDIVKATQYGIYERCRELVEAGYDVRQPDKENVTLLHWAAINNRIDLVKYYISKGAIVDQLGGDLNSTPLHWATRQGHLSMVVQLMKYGADPSLIDGEGCSCIHLAAQFGHTSIVAYLIAKGQQVRYDPMSQVEYDYEICGFGLCKSNTKFAAENDVACCTVPQYWFDHCLLNVLDVDMMDQNGMTPLMWAAYRTHRQFLGVSWPSSGRDAQLDPKTTSGFTWEINSQRGLLVLQEFRQKVMLGTPFLVIWLVGFIADLDIDSWLIKGLMYGGVWAMVQFLSNVALFYNFGKSWKSDPGIIKATEEQKKKTIVELAETGSLDLSIFCSTCLISCLGITTNERMNARRYKHFKVTTTSIESPFNHGCIRNIIDFFEFRCCGLFRPVIVDWTRQYTIEYDQTSGSGYQLV</sequence>
<reference evidence="5" key="2">
    <citation type="submission" date="2017-12" db="EMBL/GenBank/DDBJ databases">
        <title>Genome sequence of the Bar-tailed Godwit (Limosa lapponica baueri).</title>
        <authorList>
            <person name="Lima N.C.B."/>
            <person name="Parody-Merino A.M."/>
            <person name="Battley P.F."/>
            <person name="Fidler A.E."/>
            <person name="Prosdocimi F."/>
        </authorList>
    </citation>
    <scope>NUCLEOTIDE SEQUENCE [LARGE SCALE GENOMIC DNA]</scope>
</reference>
<evidence type="ECO:0000256" key="3">
    <source>
        <dbReference type="PROSITE-ProRule" id="PRU00023"/>
    </source>
</evidence>
<dbReference type="GO" id="GO:0016740">
    <property type="term" value="F:transferase activity"/>
    <property type="evidence" value="ECO:0007669"/>
    <property type="project" value="UniProtKB-KW"/>
</dbReference>
<dbReference type="Pfam" id="PF00023">
    <property type="entry name" value="Ank"/>
    <property type="match status" value="1"/>
</dbReference>
<dbReference type="PROSITE" id="PS50297">
    <property type="entry name" value="ANK_REP_REGION"/>
    <property type="match status" value="3"/>
</dbReference>
<dbReference type="PROSITE" id="PS50088">
    <property type="entry name" value="ANK_REPEAT"/>
    <property type="match status" value="3"/>
</dbReference>
<dbReference type="InterPro" id="IPR002110">
    <property type="entry name" value="Ankyrin_rpt"/>
</dbReference>
<dbReference type="OrthoDB" id="6781668at2759"/>
<dbReference type="Pfam" id="PF12796">
    <property type="entry name" value="Ank_2"/>
    <property type="match status" value="1"/>
</dbReference>
<dbReference type="Proteomes" id="UP000233556">
    <property type="component" value="Unassembled WGS sequence"/>
</dbReference>